<dbReference type="GO" id="GO:0005524">
    <property type="term" value="F:ATP binding"/>
    <property type="evidence" value="ECO:0007669"/>
    <property type="project" value="UniProtKB-UniRule"/>
</dbReference>
<feature type="domain" description="Protein kinase" evidence="2">
    <location>
        <begin position="14"/>
        <end position="129"/>
    </location>
</feature>
<dbReference type="PROSITE" id="PS00107">
    <property type="entry name" value="PROTEIN_KINASE_ATP"/>
    <property type="match status" value="1"/>
</dbReference>
<dbReference type="Proteomes" id="UP000289340">
    <property type="component" value="Chromosome 4"/>
</dbReference>
<dbReference type="Gene3D" id="3.30.200.20">
    <property type="entry name" value="Phosphorylase Kinase, domain 1"/>
    <property type="match status" value="1"/>
</dbReference>
<dbReference type="GO" id="GO:0016757">
    <property type="term" value="F:glycosyltransferase activity"/>
    <property type="evidence" value="ECO:0007669"/>
    <property type="project" value="UniProtKB-KW"/>
</dbReference>
<dbReference type="EC" id="6.3.4.21" evidence="3"/>
<feature type="binding site" evidence="1">
    <location>
        <position position="43"/>
    </location>
    <ligand>
        <name>ATP</name>
        <dbReference type="ChEBI" id="CHEBI:30616"/>
    </ligand>
</feature>
<gene>
    <name evidence="3" type="ORF">D0Y65_009970</name>
</gene>
<evidence type="ECO:0000256" key="1">
    <source>
        <dbReference type="PROSITE-ProRule" id="PRU10141"/>
    </source>
</evidence>
<keyword evidence="4" id="KW-1185">Reference proteome</keyword>
<dbReference type="InterPro" id="IPR017441">
    <property type="entry name" value="Protein_kinase_ATP_BS"/>
</dbReference>
<name>A0A445L1C7_GLYSO</name>
<dbReference type="InterPro" id="IPR011009">
    <property type="entry name" value="Kinase-like_dom_sf"/>
</dbReference>
<keyword evidence="3" id="KW-0436">Ligase</keyword>
<sequence>MSSLMMDHVIGGKFKLGRKIGSGSFGELYIAVNIQTGEEVAVKLTHHNRTYIYIYIYRKTYMEDTDMEEDEEEYTFRFKTGMNPLDFVDDNDDSGIQPYQRFVRLEREALADKKRKAPEQFYFILPFSC</sequence>
<dbReference type="GO" id="GO:0004672">
    <property type="term" value="F:protein kinase activity"/>
    <property type="evidence" value="ECO:0007669"/>
    <property type="project" value="InterPro"/>
</dbReference>
<reference evidence="3 4" key="1">
    <citation type="submission" date="2018-09" db="EMBL/GenBank/DDBJ databases">
        <title>A high-quality reference genome of wild soybean provides a powerful tool to mine soybean genomes.</title>
        <authorList>
            <person name="Xie M."/>
            <person name="Chung C.Y.L."/>
            <person name="Li M.-W."/>
            <person name="Wong F.-L."/>
            <person name="Chan T.-F."/>
            <person name="Lam H.-M."/>
        </authorList>
    </citation>
    <scope>NUCLEOTIDE SEQUENCE [LARGE SCALE GENOMIC DNA]</scope>
    <source>
        <strain evidence="4">cv. W05</strain>
        <tissue evidence="3">Hypocotyl of etiolated seedlings</tissue>
    </source>
</reference>
<dbReference type="PROSITE" id="PS50011">
    <property type="entry name" value="PROTEIN_KINASE_DOM"/>
    <property type="match status" value="1"/>
</dbReference>
<keyword evidence="1" id="KW-0067">ATP-binding</keyword>
<organism evidence="3 4">
    <name type="scientific">Glycine soja</name>
    <name type="common">Wild soybean</name>
    <dbReference type="NCBI Taxonomy" id="3848"/>
    <lineage>
        <taxon>Eukaryota</taxon>
        <taxon>Viridiplantae</taxon>
        <taxon>Streptophyta</taxon>
        <taxon>Embryophyta</taxon>
        <taxon>Tracheophyta</taxon>
        <taxon>Spermatophyta</taxon>
        <taxon>Magnoliopsida</taxon>
        <taxon>eudicotyledons</taxon>
        <taxon>Gunneridae</taxon>
        <taxon>Pentapetalae</taxon>
        <taxon>rosids</taxon>
        <taxon>fabids</taxon>
        <taxon>Fabales</taxon>
        <taxon>Fabaceae</taxon>
        <taxon>Papilionoideae</taxon>
        <taxon>50 kb inversion clade</taxon>
        <taxon>NPAAA clade</taxon>
        <taxon>indigoferoid/millettioid clade</taxon>
        <taxon>Phaseoleae</taxon>
        <taxon>Glycine</taxon>
        <taxon>Glycine subgen. Soja</taxon>
    </lineage>
</organism>
<keyword evidence="1" id="KW-0547">Nucleotide-binding</keyword>
<dbReference type="InterPro" id="IPR000719">
    <property type="entry name" value="Prot_kinase_dom"/>
</dbReference>
<dbReference type="SUPFAM" id="SSF56112">
    <property type="entry name" value="Protein kinase-like (PK-like)"/>
    <property type="match status" value="1"/>
</dbReference>
<keyword evidence="3" id="KW-0328">Glycosyltransferase</keyword>
<keyword evidence="3" id="KW-0808">Transferase</keyword>
<dbReference type="EMBL" id="QZWG01000004">
    <property type="protein sequence ID" value="RZC16905.1"/>
    <property type="molecule type" value="Genomic_DNA"/>
</dbReference>
<evidence type="ECO:0000313" key="4">
    <source>
        <dbReference type="Proteomes" id="UP000289340"/>
    </source>
</evidence>
<proteinExistence type="predicted"/>
<comment type="caution">
    <text evidence="3">The sequence shown here is derived from an EMBL/GenBank/DDBJ whole genome shotgun (WGS) entry which is preliminary data.</text>
</comment>
<protein>
    <submittedName>
        <fullName evidence="3">Nicotinate phosphoribosyltransferase 2 isoform C</fullName>
        <ecNumber evidence="3">6.3.4.21</ecNumber>
    </submittedName>
</protein>
<dbReference type="GO" id="GO:0004516">
    <property type="term" value="F:nicotinate phosphoribosyltransferase activity"/>
    <property type="evidence" value="ECO:0007669"/>
    <property type="project" value="UniProtKB-EC"/>
</dbReference>
<dbReference type="AlphaFoldDB" id="A0A445L1C7"/>
<evidence type="ECO:0000313" key="3">
    <source>
        <dbReference type="EMBL" id="RZC16905.1"/>
    </source>
</evidence>
<accession>A0A445L1C7</accession>
<evidence type="ECO:0000259" key="2">
    <source>
        <dbReference type="PROSITE" id="PS50011"/>
    </source>
</evidence>